<proteinExistence type="evidence at transcript level"/>
<name>F2EJH9_HORVV</name>
<dbReference type="EMBL" id="AK376306">
    <property type="protein sequence ID" value="BAK07501.1"/>
    <property type="molecule type" value="mRNA"/>
</dbReference>
<protein>
    <submittedName>
        <fullName evidence="2">Predicted protein</fullName>
    </submittedName>
</protein>
<dbReference type="AlphaFoldDB" id="F2EJH9"/>
<sequence>MQLLQSGATSRPTVPHSTSSRLMTRMGAWVRRGAPPWWLGGDDAGGHGGGRLTIDAIIFYAFKTSRLAISSQALIRVKGSEAMAGIVESEGMVWSPGAAVLRPGRLGRHLRADVHIYRTKQIGGAMGDGVKLRHTMHGRTNTGRIQTKVGSYKSSSLPAGEDIGRYYSLVTLLGNSDLDKTTTAKPLPLRMHTYHIQGGEILARTGDVQETHLSNSYCKI</sequence>
<accession>F2EJH9</accession>
<organism evidence="2">
    <name type="scientific">Hordeum vulgare subsp. vulgare</name>
    <name type="common">Domesticated barley</name>
    <dbReference type="NCBI Taxonomy" id="112509"/>
    <lineage>
        <taxon>Eukaryota</taxon>
        <taxon>Viridiplantae</taxon>
        <taxon>Streptophyta</taxon>
        <taxon>Embryophyta</taxon>
        <taxon>Tracheophyta</taxon>
        <taxon>Spermatophyta</taxon>
        <taxon>Magnoliopsida</taxon>
        <taxon>Liliopsida</taxon>
        <taxon>Poales</taxon>
        <taxon>Poaceae</taxon>
        <taxon>BOP clade</taxon>
        <taxon>Pooideae</taxon>
        <taxon>Triticodae</taxon>
        <taxon>Triticeae</taxon>
        <taxon>Hordeinae</taxon>
        <taxon>Hordeum</taxon>
    </lineage>
</organism>
<feature type="region of interest" description="Disordered" evidence="1">
    <location>
        <begin position="1"/>
        <end position="20"/>
    </location>
</feature>
<reference evidence="2" key="1">
    <citation type="journal article" date="2011" name="Plant Physiol.">
        <title>Comprehensive sequence analysis of 24,783 barley full-length cDNAs derived from 12 clone libraries.</title>
        <authorList>
            <person name="Matsumoto T."/>
            <person name="Tanaka T."/>
            <person name="Sakai H."/>
            <person name="Amano N."/>
            <person name="Kanamori H."/>
            <person name="Kurita K."/>
            <person name="Kikuta A."/>
            <person name="Kamiya K."/>
            <person name="Yamamoto M."/>
            <person name="Ikawa H."/>
            <person name="Fujii N."/>
            <person name="Hori K."/>
            <person name="Itoh T."/>
            <person name="Sato K."/>
        </authorList>
    </citation>
    <scope>NUCLEOTIDE SEQUENCE</scope>
    <source>
        <tissue evidence="2">Flower</tissue>
    </source>
</reference>
<evidence type="ECO:0000256" key="1">
    <source>
        <dbReference type="SAM" id="MobiDB-lite"/>
    </source>
</evidence>
<evidence type="ECO:0000313" key="2">
    <source>
        <dbReference type="EMBL" id="BAK07501.1"/>
    </source>
</evidence>